<reference evidence="3" key="1">
    <citation type="journal article" date="2019" name="Int. J. Syst. Evol. Microbiol.">
        <title>The Global Catalogue of Microorganisms (GCM) 10K type strain sequencing project: providing services to taxonomists for standard genome sequencing and annotation.</title>
        <authorList>
            <consortium name="The Broad Institute Genomics Platform"/>
            <consortium name="The Broad Institute Genome Sequencing Center for Infectious Disease"/>
            <person name="Wu L."/>
            <person name="Ma J."/>
        </authorList>
    </citation>
    <scope>NUCLEOTIDE SEQUENCE [LARGE SCALE GENOMIC DNA]</scope>
    <source>
        <strain evidence="3">CCUG 56401</strain>
    </source>
</reference>
<dbReference type="InterPro" id="IPR023346">
    <property type="entry name" value="Lysozyme-like_dom_sf"/>
</dbReference>
<evidence type="ECO:0000313" key="3">
    <source>
        <dbReference type="Proteomes" id="UP001597018"/>
    </source>
</evidence>
<evidence type="ECO:0000313" key="2">
    <source>
        <dbReference type="EMBL" id="MFD0923958.1"/>
    </source>
</evidence>
<keyword evidence="3" id="KW-1185">Reference proteome</keyword>
<protein>
    <submittedName>
        <fullName evidence="2">Transglycosylase SLT domain-containing protein</fullName>
    </submittedName>
</protein>
<feature type="non-terminal residue" evidence="2">
    <location>
        <position position="1"/>
    </location>
</feature>
<sequence length="129" mass="13341">PQAAPAPATPADPVDGWISQAVQVLEANGVPSSQIDPAAIRTIIEHESGGDPDIVNNWDSNAAAGTPSIGLMQIIEPTFESYAVPGHGDIHNPVDNIVAATRYSISRYGSMDNVPGVSGVRSGGSYQGY</sequence>
<feature type="domain" description="Transglycosylase SLT" evidence="1">
    <location>
        <begin position="33"/>
        <end position="113"/>
    </location>
</feature>
<dbReference type="Pfam" id="PF01464">
    <property type="entry name" value="SLT"/>
    <property type="match status" value="1"/>
</dbReference>
<accession>A0ABW3G1Z0</accession>
<comment type="caution">
    <text evidence="2">The sequence shown here is derived from an EMBL/GenBank/DDBJ whole genome shotgun (WGS) entry which is preliminary data.</text>
</comment>
<name>A0ABW3G1Z0_9PSEU</name>
<dbReference type="Proteomes" id="UP001597018">
    <property type="component" value="Unassembled WGS sequence"/>
</dbReference>
<dbReference type="CDD" id="cd13402">
    <property type="entry name" value="LT_TF-like"/>
    <property type="match status" value="1"/>
</dbReference>
<dbReference type="Gene3D" id="1.10.530.10">
    <property type="match status" value="1"/>
</dbReference>
<dbReference type="EMBL" id="JBHTIW010000050">
    <property type="protein sequence ID" value="MFD0923958.1"/>
    <property type="molecule type" value="Genomic_DNA"/>
</dbReference>
<organism evidence="2 3">
    <name type="scientific">Saccharopolyspora rosea</name>
    <dbReference type="NCBI Taxonomy" id="524884"/>
    <lineage>
        <taxon>Bacteria</taxon>
        <taxon>Bacillati</taxon>
        <taxon>Actinomycetota</taxon>
        <taxon>Actinomycetes</taxon>
        <taxon>Pseudonocardiales</taxon>
        <taxon>Pseudonocardiaceae</taxon>
        <taxon>Saccharopolyspora</taxon>
    </lineage>
</organism>
<gene>
    <name evidence="2" type="ORF">ACFQ16_29790</name>
</gene>
<dbReference type="SUPFAM" id="SSF53955">
    <property type="entry name" value="Lysozyme-like"/>
    <property type="match status" value="1"/>
</dbReference>
<dbReference type="InterPro" id="IPR008258">
    <property type="entry name" value="Transglycosylase_SLT_dom_1"/>
</dbReference>
<proteinExistence type="predicted"/>
<evidence type="ECO:0000259" key="1">
    <source>
        <dbReference type="Pfam" id="PF01464"/>
    </source>
</evidence>
<dbReference type="RefSeq" id="WP_380760512.1">
    <property type="nucleotide sequence ID" value="NZ_JBHTIW010000050.1"/>
</dbReference>